<name>A0A8T0P1T0_PANVG</name>
<dbReference type="AlphaFoldDB" id="A0A8T0P1T0"/>
<evidence type="ECO:0000313" key="2">
    <source>
        <dbReference type="Proteomes" id="UP000823388"/>
    </source>
</evidence>
<keyword evidence="2" id="KW-1185">Reference proteome</keyword>
<sequence>MLWWGVPGAPVPPRHSPSSGPSPWLSPSDPAGLIWRRWLSRCPLAWPSQCRVVVFRVHRDPLVSSSPVTPLASQDIGGNMAPIPGEGADTRIRPADFREEVTLFRGDLEEMRRRLDVLEGGYMVLIRAATFAVDTLRPIRLSLSAHLWRFLEQVERAMELGICRGGMLALATVDLHSGHNLRQLGPRFLDGTTLQECEELLDYFAGATEFIAAKMDVGDLLQKGLDMNIRFP</sequence>
<proteinExistence type="predicted"/>
<evidence type="ECO:0000313" key="1">
    <source>
        <dbReference type="EMBL" id="KAG2555967.1"/>
    </source>
</evidence>
<gene>
    <name evidence="1" type="ORF">PVAP13_8NG048101</name>
</gene>
<dbReference type="Proteomes" id="UP000823388">
    <property type="component" value="Chromosome 8N"/>
</dbReference>
<accession>A0A8T0P1T0</accession>
<dbReference type="EMBL" id="CM029052">
    <property type="protein sequence ID" value="KAG2555967.1"/>
    <property type="molecule type" value="Genomic_DNA"/>
</dbReference>
<organism evidence="1 2">
    <name type="scientific">Panicum virgatum</name>
    <name type="common">Blackwell switchgrass</name>
    <dbReference type="NCBI Taxonomy" id="38727"/>
    <lineage>
        <taxon>Eukaryota</taxon>
        <taxon>Viridiplantae</taxon>
        <taxon>Streptophyta</taxon>
        <taxon>Embryophyta</taxon>
        <taxon>Tracheophyta</taxon>
        <taxon>Spermatophyta</taxon>
        <taxon>Magnoliopsida</taxon>
        <taxon>Liliopsida</taxon>
        <taxon>Poales</taxon>
        <taxon>Poaceae</taxon>
        <taxon>PACMAD clade</taxon>
        <taxon>Panicoideae</taxon>
        <taxon>Panicodae</taxon>
        <taxon>Paniceae</taxon>
        <taxon>Panicinae</taxon>
        <taxon>Panicum</taxon>
        <taxon>Panicum sect. Hiantes</taxon>
    </lineage>
</organism>
<reference evidence="1" key="1">
    <citation type="submission" date="2020-05" db="EMBL/GenBank/DDBJ databases">
        <title>WGS assembly of Panicum virgatum.</title>
        <authorList>
            <person name="Lovell J.T."/>
            <person name="Jenkins J."/>
            <person name="Shu S."/>
            <person name="Juenger T.E."/>
            <person name="Schmutz J."/>
        </authorList>
    </citation>
    <scope>NUCLEOTIDE SEQUENCE</scope>
    <source>
        <strain evidence="1">AP13</strain>
    </source>
</reference>
<comment type="caution">
    <text evidence="1">The sequence shown here is derived from an EMBL/GenBank/DDBJ whole genome shotgun (WGS) entry which is preliminary data.</text>
</comment>
<protein>
    <submittedName>
        <fullName evidence="1">Uncharacterized protein</fullName>
    </submittedName>
</protein>